<sequence>MGLGPTKLGAFTALIPCGPMFLSTWETYYTHTLYLGYINGPTEGLIVACLIMAISGMFGPQIWEHQLSDVFGMVGVLGDMTFRDVWGPMLAIAFIGGHLPACVYNVVQARRKAKLPILPVFYDWVPIMVFTTSVFAWLYSPYSTILSHNHLLLMCLTLSFVIGRMTTKIILCHLTRRPFPHWTVLLVPLVGGAFVGNLPYLGFRPVNPTVELWYLRGYFVFAAVAYFSWAIKTISTICAFLDINCLTIKYPKKPGNTANGVSIPDGKRSS</sequence>
<dbReference type="EMBL" id="LCWF01000017">
    <property type="protein sequence ID" value="KKY28078.1"/>
    <property type="molecule type" value="Genomic_DNA"/>
</dbReference>
<feature type="transmembrane region" description="Helical" evidence="4">
    <location>
        <begin position="85"/>
        <end position="107"/>
    </location>
</feature>
<organism evidence="5 6">
    <name type="scientific">Phaeomoniella chlamydospora</name>
    <name type="common">Phaeoacremonium chlamydosporum</name>
    <dbReference type="NCBI Taxonomy" id="158046"/>
    <lineage>
        <taxon>Eukaryota</taxon>
        <taxon>Fungi</taxon>
        <taxon>Dikarya</taxon>
        <taxon>Ascomycota</taxon>
        <taxon>Pezizomycotina</taxon>
        <taxon>Eurotiomycetes</taxon>
        <taxon>Chaetothyriomycetidae</taxon>
        <taxon>Phaeomoniellales</taxon>
        <taxon>Phaeomoniellaceae</taxon>
        <taxon>Phaeomoniella</taxon>
    </lineage>
</organism>
<dbReference type="AlphaFoldDB" id="A0A0G2GY34"/>
<dbReference type="Proteomes" id="UP000053317">
    <property type="component" value="Unassembled WGS sequence"/>
</dbReference>
<evidence type="ECO:0000256" key="3">
    <source>
        <dbReference type="ARBA" id="ARBA00023136"/>
    </source>
</evidence>
<keyword evidence="5" id="KW-0808">Transferase</keyword>
<gene>
    <name evidence="5" type="ORF">UCRPC4_g00701</name>
</gene>
<feature type="transmembrane region" description="Helical" evidence="4">
    <location>
        <begin position="44"/>
        <end position="63"/>
    </location>
</feature>
<accession>A0A0G2GY34</accession>
<evidence type="ECO:0000313" key="5">
    <source>
        <dbReference type="EMBL" id="KKY28078.1"/>
    </source>
</evidence>
<dbReference type="PANTHER" id="PTHR10414">
    <property type="entry name" value="ETHANOLAMINEPHOSPHOTRANSFERASE"/>
    <property type="match status" value="1"/>
</dbReference>
<proteinExistence type="inferred from homology"/>
<dbReference type="GO" id="GO:0016020">
    <property type="term" value="C:membrane"/>
    <property type="evidence" value="ECO:0007669"/>
    <property type="project" value="UniProtKB-SubCell"/>
</dbReference>
<evidence type="ECO:0000256" key="2">
    <source>
        <dbReference type="ARBA" id="ARBA00010441"/>
    </source>
</evidence>
<keyword evidence="3 4" id="KW-0472">Membrane</keyword>
<keyword evidence="4" id="KW-1133">Transmembrane helix</keyword>
<feature type="transmembrane region" description="Helical" evidence="4">
    <location>
        <begin position="151"/>
        <end position="171"/>
    </location>
</feature>
<dbReference type="PANTHER" id="PTHR10414:SF77">
    <property type="entry name" value="CDP-ALCOHOL PHOSPHATIDYLTRANSFERASE FAMILY PROTEIN"/>
    <property type="match status" value="1"/>
</dbReference>
<feature type="transmembrane region" description="Helical" evidence="4">
    <location>
        <begin position="213"/>
        <end position="231"/>
    </location>
</feature>
<dbReference type="InterPro" id="IPR014472">
    <property type="entry name" value="CHOPT"/>
</dbReference>
<dbReference type="OrthoDB" id="196717at2759"/>
<keyword evidence="6" id="KW-1185">Reference proteome</keyword>
<comment type="subcellular location">
    <subcellularLocation>
        <location evidence="1">Membrane</location>
    </subcellularLocation>
</comment>
<reference evidence="5 6" key="2">
    <citation type="submission" date="2015-05" db="EMBL/GenBank/DDBJ databases">
        <authorList>
            <person name="Morales-Cruz A."/>
            <person name="Amrine K.C."/>
            <person name="Cantu D."/>
        </authorList>
    </citation>
    <scope>NUCLEOTIDE SEQUENCE [LARGE SCALE GENOMIC DNA]</scope>
    <source>
        <strain evidence="5">UCRPC4</strain>
    </source>
</reference>
<reference evidence="5 6" key="1">
    <citation type="submission" date="2015-05" db="EMBL/GenBank/DDBJ databases">
        <title>Distinctive expansion of gene families associated with plant cell wall degradation and secondary metabolism in the genomes of grapevine trunk pathogens.</title>
        <authorList>
            <person name="Lawrence D.P."/>
            <person name="Travadon R."/>
            <person name="Rolshausen P.E."/>
            <person name="Baumgartner K."/>
        </authorList>
    </citation>
    <scope>NUCLEOTIDE SEQUENCE [LARGE SCALE GENOMIC DNA]</scope>
    <source>
        <strain evidence="5">UCRPC4</strain>
    </source>
</reference>
<comment type="similarity">
    <text evidence="2">Belongs to the CDP-alcohol phosphatidyltransferase class-I family.</text>
</comment>
<feature type="transmembrane region" description="Helical" evidence="4">
    <location>
        <begin position="119"/>
        <end position="139"/>
    </location>
</feature>
<dbReference type="GO" id="GO:0016740">
    <property type="term" value="F:transferase activity"/>
    <property type="evidence" value="ECO:0007669"/>
    <property type="project" value="UniProtKB-KW"/>
</dbReference>
<dbReference type="GO" id="GO:0008610">
    <property type="term" value="P:lipid biosynthetic process"/>
    <property type="evidence" value="ECO:0007669"/>
    <property type="project" value="UniProtKB-ARBA"/>
</dbReference>
<evidence type="ECO:0000313" key="6">
    <source>
        <dbReference type="Proteomes" id="UP000053317"/>
    </source>
</evidence>
<evidence type="ECO:0000256" key="4">
    <source>
        <dbReference type="SAM" id="Phobius"/>
    </source>
</evidence>
<comment type="caution">
    <text evidence="5">The sequence shown here is derived from an EMBL/GenBank/DDBJ whole genome shotgun (WGS) entry which is preliminary data.</text>
</comment>
<feature type="transmembrane region" description="Helical" evidence="4">
    <location>
        <begin position="183"/>
        <end position="201"/>
    </location>
</feature>
<protein>
    <submittedName>
        <fullName evidence="5">Putative sn-diacylglycerol cholinephosphotransferase</fullName>
    </submittedName>
</protein>
<name>A0A0G2GY34_PHACM</name>
<evidence type="ECO:0000256" key="1">
    <source>
        <dbReference type="ARBA" id="ARBA00004370"/>
    </source>
</evidence>
<keyword evidence="4" id="KW-0812">Transmembrane</keyword>